<feature type="compositionally biased region" description="Acidic residues" evidence="1">
    <location>
        <begin position="75"/>
        <end position="85"/>
    </location>
</feature>
<evidence type="ECO:0008006" key="5">
    <source>
        <dbReference type="Google" id="ProtNLM"/>
    </source>
</evidence>
<proteinExistence type="predicted"/>
<sequence length="151" mass="17019">MRGFQLAKKVAVSLNKHLTIKRFVIVYLLIVIAFHLTAPTTAHYTYEEKMTGEMFVSDQLEEETDEPDNVQASDQVEEVEIDTESELDHNEDKSNEKENQKDDTEDTGKSDVEVDQDAATQSEEAEPVDQQINNLEDAAVSGKEEEGEQAQ</sequence>
<comment type="caution">
    <text evidence="3">The sequence shown here is derived from an EMBL/GenBank/DDBJ whole genome shotgun (WGS) entry which is preliminary data.</text>
</comment>
<reference evidence="3 4" key="1">
    <citation type="submission" date="2020-08" db="EMBL/GenBank/DDBJ databases">
        <title>A Genomic Blueprint of the Chicken Gut Microbiome.</title>
        <authorList>
            <person name="Gilroy R."/>
            <person name="Ravi A."/>
            <person name="Getino M."/>
            <person name="Pursley I."/>
            <person name="Horton D.L."/>
            <person name="Alikhan N.-F."/>
            <person name="Baker D."/>
            <person name="Gharbi K."/>
            <person name="Hall N."/>
            <person name="Watson M."/>
            <person name="Adriaenssens E.M."/>
            <person name="Foster-Nyarko E."/>
            <person name="Jarju S."/>
            <person name="Secka A."/>
            <person name="Antonio M."/>
            <person name="Oren A."/>
            <person name="Chaudhuri R."/>
            <person name="La Ragione R.M."/>
            <person name="Hildebrand F."/>
            <person name="Pallen M.J."/>
        </authorList>
    </citation>
    <scope>NUCLEOTIDE SEQUENCE [LARGE SCALE GENOMIC DNA]</scope>
    <source>
        <strain evidence="3 4">Sa1BUA2</strain>
    </source>
</reference>
<feature type="compositionally biased region" description="Acidic residues" evidence="1">
    <location>
        <begin position="59"/>
        <end position="68"/>
    </location>
</feature>
<keyword evidence="2" id="KW-1133">Transmembrane helix</keyword>
<evidence type="ECO:0000313" key="3">
    <source>
        <dbReference type="EMBL" id="MBD8004147.1"/>
    </source>
</evidence>
<feature type="region of interest" description="Disordered" evidence="1">
    <location>
        <begin position="57"/>
        <end position="151"/>
    </location>
</feature>
<dbReference type="EMBL" id="JACSPV010000004">
    <property type="protein sequence ID" value="MBD8004147.1"/>
    <property type="molecule type" value="Genomic_DNA"/>
</dbReference>
<feature type="compositionally biased region" description="Basic and acidic residues" evidence="1">
    <location>
        <begin position="86"/>
        <end position="112"/>
    </location>
</feature>
<protein>
    <recommendedName>
        <fullName evidence="5">YqxM protein</fullName>
    </recommendedName>
</protein>
<gene>
    <name evidence="3" type="ORF">H9631_03565</name>
</gene>
<keyword evidence="4" id="KW-1185">Reference proteome</keyword>
<organism evidence="3 4">
    <name type="scientific">Bacillus norwichensis</name>
    <dbReference type="NCBI Taxonomy" id="2762217"/>
    <lineage>
        <taxon>Bacteria</taxon>
        <taxon>Bacillati</taxon>
        <taxon>Bacillota</taxon>
        <taxon>Bacilli</taxon>
        <taxon>Bacillales</taxon>
        <taxon>Bacillaceae</taxon>
        <taxon>Bacillus</taxon>
    </lineage>
</organism>
<dbReference type="Proteomes" id="UP000648182">
    <property type="component" value="Unassembled WGS sequence"/>
</dbReference>
<dbReference type="RefSeq" id="WP_191810017.1">
    <property type="nucleotide sequence ID" value="NZ_JACSPV010000004.1"/>
</dbReference>
<keyword evidence="2" id="KW-0472">Membrane</keyword>
<feature type="transmembrane region" description="Helical" evidence="2">
    <location>
        <begin position="20"/>
        <end position="38"/>
    </location>
</feature>
<name>A0ABR8VHI7_9BACI</name>
<evidence type="ECO:0000256" key="2">
    <source>
        <dbReference type="SAM" id="Phobius"/>
    </source>
</evidence>
<evidence type="ECO:0000256" key="1">
    <source>
        <dbReference type="SAM" id="MobiDB-lite"/>
    </source>
</evidence>
<keyword evidence="2" id="KW-0812">Transmembrane</keyword>
<evidence type="ECO:0000313" key="4">
    <source>
        <dbReference type="Proteomes" id="UP000648182"/>
    </source>
</evidence>
<accession>A0ABR8VHI7</accession>